<keyword evidence="5" id="KW-1185">Reference proteome</keyword>
<sequence>MPIVQIDWVEGRSVEQKRELAEKVTAAVCEAGKCPPEAVTIIIRDQAKTNIAKAGVLMADRK</sequence>
<dbReference type="NCBIfam" id="NF002571">
    <property type="entry name" value="PRK02220.1"/>
    <property type="match status" value="1"/>
</dbReference>
<dbReference type="InterPro" id="IPR004370">
    <property type="entry name" value="4-OT-like_dom"/>
</dbReference>
<dbReference type="GO" id="GO:0016853">
    <property type="term" value="F:isomerase activity"/>
    <property type="evidence" value="ECO:0007669"/>
    <property type="project" value="UniProtKB-KW"/>
</dbReference>
<dbReference type="Pfam" id="PF01361">
    <property type="entry name" value="Tautomerase"/>
    <property type="match status" value="1"/>
</dbReference>
<evidence type="ECO:0000256" key="1">
    <source>
        <dbReference type="ARBA" id="ARBA00006723"/>
    </source>
</evidence>
<name>A0ABU3NXE7_9FIRM</name>
<dbReference type="RefSeq" id="WP_413779995.1">
    <property type="nucleotide sequence ID" value="NZ_JAUOZS010000001.1"/>
</dbReference>
<reference evidence="4 5" key="1">
    <citation type="submission" date="2023-07" db="EMBL/GenBank/DDBJ databases">
        <title>The novel representative of Negativicutes class, Anaeroselena agilis gen. nov. sp. nov.</title>
        <authorList>
            <person name="Prokofeva M.I."/>
            <person name="Elcheninov A.G."/>
            <person name="Klyukina A."/>
            <person name="Kublanov I.V."/>
            <person name="Frolov E.N."/>
            <person name="Podosokorskaya O.A."/>
        </authorList>
    </citation>
    <scope>NUCLEOTIDE SEQUENCE [LARGE SCALE GENOMIC DNA]</scope>
    <source>
        <strain evidence="4 5">4137-cl</strain>
    </source>
</reference>
<dbReference type="PANTHER" id="PTHR35530:SF1">
    <property type="entry name" value="2-HYDROXYMUCONATE TAUTOMERASE"/>
    <property type="match status" value="1"/>
</dbReference>
<comment type="similarity">
    <text evidence="1">Belongs to the 4-oxalocrotonate tautomerase family.</text>
</comment>
<evidence type="ECO:0000313" key="4">
    <source>
        <dbReference type="EMBL" id="MDT8901484.1"/>
    </source>
</evidence>
<dbReference type="EMBL" id="JAUOZS010000001">
    <property type="protein sequence ID" value="MDT8901484.1"/>
    <property type="molecule type" value="Genomic_DNA"/>
</dbReference>
<dbReference type="Proteomes" id="UP001254848">
    <property type="component" value="Unassembled WGS sequence"/>
</dbReference>
<dbReference type="PANTHER" id="PTHR35530">
    <property type="entry name" value="TAUTOMERASE-RELATED"/>
    <property type="match status" value="1"/>
</dbReference>
<dbReference type="SUPFAM" id="SSF55331">
    <property type="entry name" value="Tautomerase/MIF"/>
    <property type="match status" value="1"/>
</dbReference>
<evidence type="ECO:0000259" key="3">
    <source>
        <dbReference type="Pfam" id="PF01361"/>
    </source>
</evidence>
<proteinExistence type="inferred from homology"/>
<gene>
    <name evidence="4" type="ORF">Q4T40_09550</name>
</gene>
<evidence type="ECO:0000313" key="5">
    <source>
        <dbReference type="Proteomes" id="UP001254848"/>
    </source>
</evidence>
<keyword evidence="2 4" id="KW-0413">Isomerase</keyword>
<evidence type="ECO:0000256" key="2">
    <source>
        <dbReference type="ARBA" id="ARBA00023235"/>
    </source>
</evidence>
<dbReference type="Gene3D" id="3.30.429.10">
    <property type="entry name" value="Macrophage Migration Inhibitory Factor"/>
    <property type="match status" value="1"/>
</dbReference>
<feature type="domain" description="4-oxalocrotonate tautomerase-like" evidence="3">
    <location>
        <begin position="2"/>
        <end position="61"/>
    </location>
</feature>
<accession>A0ABU3NXE7</accession>
<comment type="caution">
    <text evidence="4">The sequence shown here is derived from an EMBL/GenBank/DDBJ whole genome shotgun (WGS) entry which is preliminary data.</text>
</comment>
<dbReference type="InterPro" id="IPR014347">
    <property type="entry name" value="Tautomerase/MIF_sf"/>
</dbReference>
<dbReference type="EC" id="5.3.2.6" evidence="4"/>
<protein>
    <submittedName>
        <fullName evidence="4">2-hydroxymuconate tautomerase</fullName>
        <ecNumber evidence="4">5.3.2.6</ecNumber>
    </submittedName>
</protein>
<organism evidence="4 5">
    <name type="scientific">Anaeroselena agilis</name>
    <dbReference type="NCBI Taxonomy" id="3063788"/>
    <lineage>
        <taxon>Bacteria</taxon>
        <taxon>Bacillati</taxon>
        <taxon>Bacillota</taxon>
        <taxon>Negativicutes</taxon>
        <taxon>Acetonemataceae</taxon>
        <taxon>Anaeroselena</taxon>
    </lineage>
</organism>